<keyword evidence="2" id="KW-1185">Reference proteome</keyword>
<dbReference type="EMBL" id="BTGU01000013">
    <property type="protein sequence ID" value="GMN42087.1"/>
    <property type="molecule type" value="Genomic_DNA"/>
</dbReference>
<evidence type="ECO:0000313" key="1">
    <source>
        <dbReference type="EMBL" id="GMN42087.1"/>
    </source>
</evidence>
<organism evidence="1 2">
    <name type="scientific">Ficus carica</name>
    <name type="common">Common fig</name>
    <dbReference type="NCBI Taxonomy" id="3494"/>
    <lineage>
        <taxon>Eukaryota</taxon>
        <taxon>Viridiplantae</taxon>
        <taxon>Streptophyta</taxon>
        <taxon>Embryophyta</taxon>
        <taxon>Tracheophyta</taxon>
        <taxon>Spermatophyta</taxon>
        <taxon>Magnoliopsida</taxon>
        <taxon>eudicotyledons</taxon>
        <taxon>Gunneridae</taxon>
        <taxon>Pentapetalae</taxon>
        <taxon>rosids</taxon>
        <taxon>fabids</taxon>
        <taxon>Rosales</taxon>
        <taxon>Moraceae</taxon>
        <taxon>Ficeae</taxon>
        <taxon>Ficus</taxon>
    </lineage>
</organism>
<reference evidence="1" key="1">
    <citation type="submission" date="2023-07" db="EMBL/GenBank/DDBJ databases">
        <title>draft genome sequence of fig (Ficus carica).</title>
        <authorList>
            <person name="Takahashi T."/>
            <person name="Nishimura K."/>
        </authorList>
    </citation>
    <scope>NUCLEOTIDE SEQUENCE</scope>
</reference>
<protein>
    <submittedName>
        <fullName evidence="1">Uncharacterized protein</fullName>
    </submittedName>
</protein>
<proteinExistence type="predicted"/>
<evidence type="ECO:0000313" key="2">
    <source>
        <dbReference type="Proteomes" id="UP001187192"/>
    </source>
</evidence>
<sequence>MYTSIQTHEGRIIQAGHCDGQLVRNIFVLAIPIATDFMARRSSSSLCRGSSDSEQHKYLHLLCVSELLRLTDSDIDQAKEALPQHGESTKDTAEVQQKILSRLLIMGKVPMLDEIINYVQSLQRQVEVQIHFPSLFLQE</sequence>
<dbReference type="Proteomes" id="UP001187192">
    <property type="component" value="Unassembled WGS sequence"/>
</dbReference>
<name>A0AA88D594_FICCA</name>
<accession>A0AA88D594</accession>
<dbReference type="AlphaFoldDB" id="A0AA88D594"/>
<gene>
    <name evidence="1" type="ORF">TIFTF001_011307</name>
</gene>
<comment type="caution">
    <text evidence="1">The sequence shown here is derived from an EMBL/GenBank/DDBJ whole genome shotgun (WGS) entry which is preliminary data.</text>
</comment>